<reference evidence="2" key="1">
    <citation type="submission" date="2009-11" db="EMBL/GenBank/DDBJ databases">
        <authorList>
            <consortium name="The Broad Institute Genome Sequencing Platform"/>
            <person name="Ward D."/>
            <person name="Feldgarden M."/>
            <person name="Earl A."/>
            <person name="Young S.K."/>
            <person name="Zeng Q."/>
            <person name="Koehrsen M."/>
            <person name="Alvarado L."/>
            <person name="Berlin A."/>
            <person name="Bochicchio J."/>
            <person name="Borenstein D."/>
            <person name="Chapman S.B."/>
            <person name="Chen Z."/>
            <person name="Engels R."/>
            <person name="Freedman E."/>
            <person name="Gellesch M."/>
            <person name="Goldberg J."/>
            <person name="Griggs A."/>
            <person name="Gujja S."/>
            <person name="Heilman E."/>
            <person name="Heiman D."/>
            <person name="Hepburn T."/>
            <person name="Howarth C."/>
            <person name="Jen D."/>
            <person name="Larson L."/>
            <person name="Lewis B."/>
            <person name="Mehta T."/>
            <person name="Park D."/>
            <person name="Pearson M."/>
            <person name="Roberts A."/>
            <person name="Saif S."/>
            <person name="Shea T."/>
            <person name="Shenoy N."/>
            <person name="Sisk P."/>
            <person name="Stolte C."/>
            <person name="Sykes S."/>
            <person name="Thomson T."/>
            <person name="Walk T."/>
            <person name="White J."/>
            <person name="Yandava C."/>
            <person name="Izard J."/>
            <person name="Baranova O.V."/>
            <person name="Blanton J.M."/>
            <person name="Tanner A.C."/>
            <person name="Dewhirst F.E."/>
            <person name="Haas B."/>
            <person name="Nusbaum C."/>
            <person name="Birren B."/>
        </authorList>
    </citation>
    <scope>NUCLEOTIDE SEQUENCE [LARGE SCALE GENOMIC DNA]</scope>
    <source>
        <strain evidence="2">1-1 BBBD Race 1</strain>
    </source>
</reference>
<evidence type="ECO:0000256" key="1">
    <source>
        <dbReference type="SAM" id="MobiDB-lite"/>
    </source>
</evidence>
<protein>
    <submittedName>
        <fullName evidence="2 3">Uncharacterized protein</fullName>
    </submittedName>
</protein>
<evidence type="ECO:0000313" key="4">
    <source>
        <dbReference type="Proteomes" id="UP000005240"/>
    </source>
</evidence>
<sequence>MGGIGGQGNREGTTGNPVNAEEEIRVIGGTRRRTDLQGTMLQVIERALAADAAGLSEKATMLFRICEGLGSTIPSNQATAVPQPTNPPAQRPTGLAQSTGTSSFPPPTAALGNPAPSDQHLGFKVPTPAPAVTPKVRDYDGMVISSGPEAAVLFDDTAIPNNDDIGLPQFFAKNLAEFRAPLPLTIFNEWWQEQAFLHHAEKRNKSDDASGDRLRYMGFPYPSEYLQTYQEWSVNHQGFLRAVSRIPTHRNLANWLVAHKKNADGIIRREGFMTALRYDIHVRMNALCHWVQVQGGRLSVANISVFRTKIVQEVHAKTVRFGETEFTDNPYAAGGCRFGWDPTTGQQARKKDEQGSKTPLHLQQPGKAIIPANKPGPETPRGPSNPKGPGGKDGGFKGSKWGQSYDRDGGDRAAAEEGTAVVEEGEQGAVMGKGKLTS</sequence>
<feature type="compositionally biased region" description="Gly residues" evidence="1">
    <location>
        <begin position="388"/>
        <end position="397"/>
    </location>
</feature>
<name>A0A180G2P8_PUCT1</name>
<feature type="region of interest" description="Disordered" evidence="1">
    <location>
        <begin position="337"/>
        <end position="438"/>
    </location>
</feature>
<keyword evidence="4" id="KW-1185">Reference proteome</keyword>
<organism evidence="2">
    <name type="scientific">Puccinia triticina (isolate 1-1 / race 1 (BBBD))</name>
    <name type="common">Brown leaf rust fungus</name>
    <dbReference type="NCBI Taxonomy" id="630390"/>
    <lineage>
        <taxon>Eukaryota</taxon>
        <taxon>Fungi</taxon>
        <taxon>Dikarya</taxon>
        <taxon>Basidiomycota</taxon>
        <taxon>Pucciniomycotina</taxon>
        <taxon>Pucciniomycetes</taxon>
        <taxon>Pucciniales</taxon>
        <taxon>Pucciniaceae</taxon>
        <taxon>Puccinia</taxon>
    </lineage>
</organism>
<feature type="compositionally biased region" description="Low complexity" evidence="1">
    <location>
        <begin position="416"/>
        <end position="430"/>
    </location>
</feature>
<evidence type="ECO:0000313" key="2">
    <source>
        <dbReference type="EMBL" id="OAV86975.1"/>
    </source>
</evidence>
<dbReference type="EnsemblFungi" id="PTTG_12721-t43_1">
    <property type="protein sequence ID" value="PTTG_12721-t43_1-p1"/>
    <property type="gene ID" value="PTTG_12721"/>
</dbReference>
<dbReference type="Proteomes" id="UP000005240">
    <property type="component" value="Unassembled WGS sequence"/>
</dbReference>
<evidence type="ECO:0000313" key="3">
    <source>
        <dbReference type="EnsemblFungi" id="PTTG_12721-t43_1-p1"/>
    </source>
</evidence>
<feature type="compositionally biased region" description="Basic and acidic residues" evidence="1">
    <location>
        <begin position="405"/>
        <end position="415"/>
    </location>
</feature>
<reference evidence="3" key="4">
    <citation type="submission" date="2025-05" db="UniProtKB">
        <authorList>
            <consortium name="EnsemblFungi"/>
        </authorList>
    </citation>
    <scope>IDENTIFICATION</scope>
    <source>
        <strain evidence="3">isolate 1-1 / race 1 (BBBD)</strain>
    </source>
</reference>
<dbReference type="VEuPathDB" id="FungiDB:PTTG_12721"/>
<dbReference type="AlphaFoldDB" id="A0A180G2P8"/>
<dbReference type="EMBL" id="ADAS02000671">
    <property type="protein sequence ID" value="OAV86975.1"/>
    <property type="molecule type" value="Genomic_DNA"/>
</dbReference>
<reference evidence="3 4" key="3">
    <citation type="journal article" date="2017" name="G3 (Bethesda)">
        <title>Comparative analysis highlights variable genome content of wheat rusts and divergence of the mating loci.</title>
        <authorList>
            <person name="Cuomo C.A."/>
            <person name="Bakkeren G."/>
            <person name="Khalil H.B."/>
            <person name="Panwar V."/>
            <person name="Joly D."/>
            <person name="Linning R."/>
            <person name="Sakthikumar S."/>
            <person name="Song X."/>
            <person name="Adiconis X."/>
            <person name="Fan L."/>
            <person name="Goldberg J.M."/>
            <person name="Levin J.Z."/>
            <person name="Young S."/>
            <person name="Zeng Q."/>
            <person name="Anikster Y."/>
            <person name="Bruce M."/>
            <person name="Wang M."/>
            <person name="Yin C."/>
            <person name="McCallum B."/>
            <person name="Szabo L.J."/>
            <person name="Hulbert S."/>
            <person name="Chen X."/>
            <person name="Fellers J.P."/>
        </authorList>
    </citation>
    <scope>NUCLEOTIDE SEQUENCE</scope>
    <source>
        <strain evidence="3">isolate 1-1 / race 1 (BBBD)</strain>
        <strain evidence="4">Isolate 1-1 / race 1 (BBBD)</strain>
    </source>
</reference>
<reference evidence="2" key="2">
    <citation type="submission" date="2016-05" db="EMBL/GenBank/DDBJ databases">
        <title>Comparative analysis highlights variable genome content of wheat rusts and divergence of the mating loci.</title>
        <authorList>
            <person name="Cuomo C.A."/>
            <person name="Bakkeren G."/>
            <person name="Szabo L."/>
            <person name="Khalil H."/>
            <person name="Joly D."/>
            <person name="Goldberg J."/>
            <person name="Young S."/>
            <person name="Zeng Q."/>
            <person name="Fellers J."/>
        </authorList>
    </citation>
    <scope>NUCLEOTIDE SEQUENCE [LARGE SCALE GENOMIC DNA]</scope>
    <source>
        <strain evidence="2">1-1 BBBD Race 1</strain>
    </source>
</reference>
<feature type="region of interest" description="Disordered" evidence="1">
    <location>
        <begin position="76"/>
        <end position="113"/>
    </location>
</feature>
<feature type="region of interest" description="Disordered" evidence="1">
    <location>
        <begin position="1"/>
        <end position="21"/>
    </location>
</feature>
<gene>
    <name evidence="2" type="ORF">PTTG_12721</name>
</gene>
<accession>A0A180G2P8</accession>
<proteinExistence type="predicted"/>